<keyword evidence="2" id="KW-1185">Reference proteome</keyword>
<accession>A0A9D4DDD1</accession>
<sequence length="71" mass="7973">MRTKNHHRQATTRDEIAFGSASHPVCEVATLYRTLLHERADGKPQAVENRKLVLHHLSLCCTDVGSPIRKA</sequence>
<evidence type="ECO:0000313" key="1">
    <source>
        <dbReference type="EMBL" id="KAH3746465.1"/>
    </source>
</evidence>
<dbReference type="Proteomes" id="UP000828390">
    <property type="component" value="Unassembled WGS sequence"/>
</dbReference>
<organism evidence="1 2">
    <name type="scientific">Dreissena polymorpha</name>
    <name type="common">Zebra mussel</name>
    <name type="synonym">Mytilus polymorpha</name>
    <dbReference type="NCBI Taxonomy" id="45954"/>
    <lineage>
        <taxon>Eukaryota</taxon>
        <taxon>Metazoa</taxon>
        <taxon>Spiralia</taxon>
        <taxon>Lophotrochozoa</taxon>
        <taxon>Mollusca</taxon>
        <taxon>Bivalvia</taxon>
        <taxon>Autobranchia</taxon>
        <taxon>Heteroconchia</taxon>
        <taxon>Euheterodonta</taxon>
        <taxon>Imparidentia</taxon>
        <taxon>Neoheterodontei</taxon>
        <taxon>Myida</taxon>
        <taxon>Dreissenoidea</taxon>
        <taxon>Dreissenidae</taxon>
        <taxon>Dreissena</taxon>
    </lineage>
</organism>
<name>A0A9D4DDD1_DREPO</name>
<proteinExistence type="predicted"/>
<dbReference type="EMBL" id="JAIWYP010000010">
    <property type="protein sequence ID" value="KAH3746465.1"/>
    <property type="molecule type" value="Genomic_DNA"/>
</dbReference>
<comment type="caution">
    <text evidence="1">The sequence shown here is derived from an EMBL/GenBank/DDBJ whole genome shotgun (WGS) entry which is preliminary data.</text>
</comment>
<dbReference type="AlphaFoldDB" id="A0A9D4DDD1"/>
<reference evidence="1" key="2">
    <citation type="submission" date="2020-11" db="EMBL/GenBank/DDBJ databases">
        <authorList>
            <person name="McCartney M.A."/>
            <person name="Auch B."/>
            <person name="Kono T."/>
            <person name="Mallez S."/>
            <person name="Becker A."/>
            <person name="Gohl D.M."/>
            <person name="Silverstein K.A.T."/>
            <person name="Koren S."/>
            <person name="Bechman K.B."/>
            <person name="Herman A."/>
            <person name="Abrahante J.E."/>
            <person name="Garbe J."/>
        </authorList>
    </citation>
    <scope>NUCLEOTIDE SEQUENCE</scope>
    <source>
        <strain evidence="1">Duluth1</strain>
        <tissue evidence="1">Whole animal</tissue>
    </source>
</reference>
<reference evidence="1" key="1">
    <citation type="journal article" date="2019" name="bioRxiv">
        <title>The Genome of the Zebra Mussel, Dreissena polymorpha: A Resource for Invasive Species Research.</title>
        <authorList>
            <person name="McCartney M.A."/>
            <person name="Auch B."/>
            <person name="Kono T."/>
            <person name="Mallez S."/>
            <person name="Zhang Y."/>
            <person name="Obille A."/>
            <person name="Becker A."/>
            <person name="Abrahante J.E."/>
            <person name="Garbe J."/>
            <person name="Badalamenti J.P."/>
            <person name="Herman A."/>
            <person name="Mangelson H."/>
            <person name="Liachko I."/>
            <person name="Sullivan S."/>
            <person name="Sone E.D."/>
            <person name="Koren S."/>
            <person name="Silverstein K.A.T."/>
            <person name="Beckman K.B."/>
            <person name="Gohl D.M."/>
        </authorList>
    </citation>
    <scope>NUCLEOTIDE SEQUENCE</scope>
    <source>
        <strain evidence="1">Duluth1</strain>
        <tissue evidence="1">Whole animal</tissue>
    </source>
</reference>
<protein>
    <submittedName>
        <fullName evidence="1">Uncharacterized protein</fullName>
    </submittedName>
</protein>
<gene>
    <name evidence="1" type="ORF">DPMN_180873</name>
</gene>
<evidence type="ECO:0000313" key="2">
    <source>
        <dbReference type="Proteomes" id="UP000828390"/>
    </source>
</evidence>